<dbReference type="STRING" id="126957.T1INN6"/>
<feature type="compositionally biased region" description="Polar residues" evidence="6">
    <location>
        <begin position="13"/>
        <end position="29"/>
    </location>
</feature>
<evidence type="ECO:0000256" key="4">
    <source>
        <dbReference type="ARBA" id="ARBA00022889"/>
    </source>
</evidence>
<evidence type="ECO:0000256" key="6">
    <source>
        <dbReference type="SAM" id="MobiDB-lite"/>
    </source>
</evidence>
<dbReference type="GO" id="GO:0005886">
    <property type="term" value="C:plasma membrane"/>
    <property type="evidence" value="ECO:0007669"/>
    <property type="project" value="UniProtKB-SubCell"/>
</dbReference>
<dbReference type="GO" id="GO:0007155">
    <property type="term" value="P:cell adhesion"/>
    <property type="evidence" value="ECO:0007669"/>
    <property type="project" value="InterPro"/>
</dbReference>
<evidence type="ECO:0000256" key="2">
    <source>
        <dbReference type="ARBA" id="ARBA00022289"/>
    </source>
</evidence>
<dbReference type="InterPro" id="IPR000225">
    <property type="entry name" value="Armadillo"/>
</dbReference>
<feature type="region of interest" description="Disordered" evidence="6">
    <location>
        <begin position="1"/>
        <end position="76"/>
    </location>
</feature>
<evidence type="ECO:0000256" key="1">
    <source>
        <dbReference type="ARBA" id="ARBA00004413"/>
    </source>
</evidence>
<dbReference type="Proteomes" id="UP000014500">
    <property type="component" value="Unassembled WGS sequence"/>
</dbReference>
<keyword evidence="4" id="KW-0130">Cell adhesion</keyword>
<reference evidence="7" key="2">
    <citation type="submission" date="2015-02" db="UniProtKB">
        <authorList>
            <consortium name="EnsemblMetazoa"/>
        </authorList>
    </citation>
    <scope>IDENTIFICATION</scope>
</reference>
<dbReference type="Gene3D" id="1.25.10.10">
    <property type="entry name" value="Leucine-rich Repeat Variant"/>
    <property type="match status" value="1"/>
</dbReference>
<dbReference type="InterPro" id="IPR013284">
    <property type="entry name" value="Beta-catenin"/>
</dbReference>
<dbReference type="AlphaFoldDB" id="T1INN6"/>
<feature type="repeat" description="ARM" evidence="5">
    <location>
        <begin position="195"/>
        <end position="238"/>
    </location>
</feature>
<feature type="compositionally biased region" description="Polar residues" evidence="6">
    <location>
        <begin position="37"/>
        <end position="65"/>
    </location>
</feature>
<dbReference type="PANTHER" id="PTHR45976">
    <property type="entry name" value="ARMADILLO SEGMENT POLARITY PROTEIN"/>
    <property type="match status" value="1"/>
</dbReference>
<dbReference type="EnsemblMetazoa" id="SMAR002619-RA">
    <property type="protein sequence ID" value="SMAR002619-PA"/>
    <property type="gene ID" value="SMAR002619"/>
</dbReference>
<dbReference type="PhylomeDB" id="T1INN6"/>
<feature type="repeat" description="ARM" evidence="5">
    <location>
        <begin position="490"/>
        <end position="534"/>
    </location>
</feature>
<proteinExistence type="predicted"/>
<dbReference type="GO" id="GO:0045296">
    <property type="term" value="F:cadherin binding"/>
    <property type="evidence" value="ECO:0007669"/>
    <property type="project" value="InterPro"/>
</dbReference>
<keyword evidence="3" id="KW-0879">Wnt signaling pathway</keyword>
<accession>T1INN6</accession>
<feature type="region of interest" description="Disordered" evidence="6">
    <location>
        <begin position="653"/>
        <end position="683"/>
    </location>
</feature>
<sequence>MNYSAPSAGPRANNGNQQMRVPHENSNLNDIPKGNTREQTSMWQQQADYFDSGFNSGATSQSPSISGRDEGFNNEQYTFGWDQPQIPTAYDQRANNQGFQHENFSATVFPGSQGNILSTQFETTQRQVQPIQIQNQTADNSINYWDDIDLTNLPIAELISLLNDEDQVVVNQVATIVYKLSKHEDGVQAIINSPQMVAALVRVILISTDEEAVRETTGTLLNLAQHEQGRRVIYESEGIYPLVKLLSSPTESILSPVITTLHKLLLHQKGSKMAVRLAGGLPKMVPLLRRNNLQFLAIVADCLQVLALGNPESKLIILANQGHVELVRIMRTYDYEKLLWTTSRALKVLSACPSNKPAIVEAGGMQALAMQLDHQSQRLVQNCLWTLRNLSDAGTKESIDGLLQRLVQLLGSNDISIVTCTAEILANLTCHNIRNKVIVCRMGGIEAFVRTLILAGDNNEIIEPVMCAIKHLTNPHSDADKARNDVRLNYAIPVIMKILNCPSSPWPVIKAVIGLIRNLTLCSANYVPLREQGAVQHLVQLLIAAYQDFLRQRSSNNNRSMQVERVNTEAIVEGTLAAIQNLASEPESRTIIRNFNVIPIFQQLRYSENEKVQLLAAGVLTELSSAKEMIVQQVAAAPVTGLLQSRNESVASMVPPVRSRMSETNPQELSMQLSHSQQRMDEEWPQDLASMLPPTELHQMFQDSQGPPNGHSNHDRGPYPQSFDQGPVDSMQRLEIGGHHGSNYVPMEINQPQDMAFNNMDTMPQPPEQLPDWYDMYLQ</sequence>
<name>T1INN6_STRMM</name>
<organism evidence="7 8">
    <name type="scientific">Strigamia maritima</name>
    <name type="common">European centipede</name>
    <name type="synonym">Geophilus maritimus</name>
    <dbReference type="NCBI Taxonomy" id="126957"/>
    <lineage>
        <taxon>Eukaryota</taxon>
        <taxon>Metazoa</taxon>
        <taxon>Ecdysozoa</taxon>
        <taxon>Arthropoda</taxon>
        <taxon>Myriapoda</taxon>
        <taxon>Chilopoda</taxon>
        <taxon>Pleurostigmophora</taxon>
        <taxon>Geophilomorpha</taxon>
        <taxon>Linotaeniidae</taxon>
        <taxon>Strigamia</taxon>
    </lineage>
</organism>
<feature type="repeat" description="ARM" evidence="5">
    <location>
        <begin position="401"/>
        <end position="443"/>
    </location>
</feature>
<dbReference type="SUPFAM" id="SSF48371">
    <property type="entry name" value="ARM repeat"/>
    <property type="match status" value="1"/>
</dbReference>
<evidence type="ECO:0000256" key="5">
    <source>
        <dbReference type="PROSITE-ProRule" id="PRU00259"/>
    </source>
</evidence>
<dbReference type="SMART" id="SM00185">
    <property type="entry name" value="ARM"/>
    <property type="match status" value="10"/>
</dbReference>
<dbReference type="InterPro" id="IPR016024">
    <property type="entry name" value="ARM-type_fold"/>
</dbReference>
<dbReference type="Pfam" id="PF00514">
    <property type="entry name" value="Arm"/>
    <property type="match status" value="1"/>
</dbReference>
<dbReference type="EMBL" id="JH431195">
    <property type="status" value="NOT_ANNOTATED_CDS"/>
    <property type="molecule type" value="Genomic_DNA"/>
</dbReference>
<comment type="subcellular location">
    <subcellularLocation>
        <location evidence="1">Cell membrane</location>
        <topology evidence="1">Peripheral membrane protein</topology>
        <orientation evidence="1">Cytoplasmic side</orientation>
    </subcellularLocation>
</comment>
<evidence type="ECO:0000313" key="8">
    <source>
        <dbReference type="Proteomes" id="UP000014500"/>
    </source>
</evidence>
<feature type="repeat" description="ARM" evidence="5">
    <location>
        <begin position="321"/>
        <end position="364"/>
    </location>
</feature>
<dbReference type="PRINTS" id="PR01869">
    <property type="entry name" value="BCATNINFAMLY"/>
</dbReference>
<feature type="compositionally biased region" description="Polar residues" evidence="6">
    <location>
        <begin position="701"/>
        <end position="711"/>
    </location>
</feature>
<dbReference type="OMA" id="QFESHEN"/>
<feature type="region of interest" description="Disordered" evidence="6">
    <location>
        <begin position="699"/>
        <end position="728"/>
    </location>
</feature>
<dbReference type="InterPro" id="IPR011989">
    <property type="entry name" value="ARM-like"/>
</dbReference>
<feature type="repeat" description="ARM" evidence="5">
    <location>
        <begin position="237"/>
        <end position="279"/>
    </location>
</feature>
<evidence type="ECO:0000256" key="3">
    <source>
        <dbReference type="ARBA" id="ARBA00022687"/>
    </source>
</evidence>
<keyword evidence="8" id="KW-1185">Reference proteome</keyword>
<dbReference type="eggNOG" id="KOG4203">
    <property type="taxonomic scope" value="Eukaryota"/>
</dbReference>
<dbReference type="GO" id="GO:0016055">
    <property type="term" value="P:Wnt signaling pathway"/>
    <property type="evidence" value="ECO:0007669"/>
    <property type="project" value="UniProtKB-KW"/>
</dbReference>
<reference evidence="8" key="1">
    <citation type="submission" date="2011-05" db="EMBL/GenBank/DDBJ databases">
        <authorList>
            <person name="Richards S.R."/>
            <person name="Qu J."/>
            <person name="Jiang H."/>
            <person name="Jhangiani S.N."/>
            <person name="Agravi P."/>
            <person name="Goodspeed R."/>
            <person name="Gross S."/>
            <person name="Mandapat C."/>
            <person name="Jackson L."/>
            <person name="Mathew T."/>
            <person name="Pu L."/>
            <person name="Thornton R."/>
            <person name="Saada N."/>
            <person name="Wilczek-Boney K.B."/>
            <person name="Lee S."/>
            <person name="Kovar C."/>
            <person name="Wu Y."/>
            <person name="Scherer S.E."/>
            <person name="Worley K.C."/>
            <person name="Muzny D.M."/>
            <person name="Gibbs R."/>
        </authorList>
    </citation>
    <scope>NUCLEOTIDE SEQUENCE</scope>
    <source>
        <strain evidence="8">Brora</strain>
    </source>
</reference>
<evidence type="ECO:0000313" key="7">
    <source>
        <dbReference type="EnsemblMetazoa" id="SMAR002619-PA"/>
    </source>
</evidence>
<dbReference type="HOGENOM" id="CLU_008757_1_1_1"/>
<feature type="compositionally biased region" description="Polar residues" evidence="6">
    <location>
        <begin position="662"/>
        <end position="677"/>
    </location>
</feature>
<protein>
    <recommendedName>
        <fullName evidence="2">Armadillo segment polarity protein</fullName>
    </recommendedName>
</protein>
<dbReference type="PROSITE" id="PS50176">
    <property type="entry name" value="ARM_REPEAT"/>
    <property type="match status" value="5"/>
</dbReference>